<protein>
    <submittedName>
        <fullName evidence="1">Uncharacterized protein</fullName>
    </submittedName>
</protein>
<proteinExistence type="predicted"/>
<gene>
    <name evidence="1" type="ORF">RCOM_1528970</name>
</gene>
<organism evidence="1 2">
    <name type="scientific">Ricinus communis</name>
    <name type="common">Castor bean</name>
    <dbReference type="NCBI Taxonomy" id="3988"/>
    <lineage>
        <taxon>Eukaryota</taxon>
        <taxon>Viridiplantae</taxon>
        <taxon>Streptophyta</taxon>
        <taxon>Embryophyta</taxon>
        <taxon>Tracheophyta</taxon>
        <taxon>Spermatophyta</taxon>
        <taxon>Magnoliopsida</taxon>
        <taxon>eudicotyledons</taxon>
        <taxon>Gunneridae</taxon>
        <taxon>Pentapetalae</taxon>
        <taxon>rosids</taxon>
        <taxon>fabids</taxon>
        <taxon>Malpighiales</taxon>
        <taxon>Euphorbiaceae</taxon>
        <taxon>Acalyphoideae</taxon>
        <taxon>Acalypheae</taxon>
        <taxon>Ricinus</taxon>
    </lineage>
</organism>
<accession>B9RHL0</accession>
<evidence type="ECO:0000313" key="1">
    <source>
        <dbReference type="EMBL" id="EEF49220.1"/>
    </source>
</evidence>
<dbReference type="EMBL" id="EQ973779">
    <property type="protein sequence ID" value="EEF49220.1"/>
    <property type="molecule type" value="Genomic_DNA"/>
</dbReference>
<evidence type="ECO:0000313" key="2">
    <source>
        <dbReference type="Proteomes" id="UP000008311"/>
    </source>
</evidence>
<dbReference type="InParanoid" id="B9RHL0"/>
<keyword evidence="2" id="KW-1185">Reference proteome</keyword>
<sequence length="117" mass="13170">MAVTTQKIVGLLRLVCTPVPQSLSFCRPFAFYRTILLLCCQGCQCPLPPKATLLIFLFRLWVLAVGGEGNLLMKLALMIEGGGRGWQQWLKASGFYRLNIDIVWLLGDDKVVMIVRR</sequence>
<dbReference type="AlphaFoldDB" id="B9RHL0"/>
<dbReference type="Proteomes" id="UP000008311">
    <property type="component" value="Unassembled WGS sequence"/>
</dbReference>
<reference evidence="2" key="1">
    <citation type="journal article" date="2010" name="Nat. Biotechnol.">
        <title>Draft genome sequence of the oilseed species Ricinus communis.</title>
        <authorList>
            <person name="Chan A.P."/>
            <person name="Crabtree J."/>
            <person name="Zhao Q."/>
            <person name="Lorenzi H."/>
            <person name="Orvis J."/>
            <person name="Puiu D."/>
            <person name="Melake-Berhan A."/>
            <person name="Jones K.M."/>
            <person name="Redman J."/>
            <person name="Chen G."/>
            <person name="Cahoon E.B."/>
            <person name="Gedil M."/>
            <person name="Stanke M."/>
            <person name="Haas B.J."/>
            <person name="Wortman J.R."/>
            <person name="Fraser-Liggett C.M."/>
            <person name="Ravel J."/>
            <person name="Rabinowicz P.D."/>
        </authorList>
    </citation>
    <scope>NUCLEOTIDE SEQUENCE [LARGE SCALE GENOMIC DNA]</scope>
    <source>
        <strain evidence="2">cv. Hale</strain>
    </source>
</reference>
<name>B9RHL0_RICCO</name>